<reference evidence="2 3" key="1">
    <citation type="submission" date="2017-08" db="EMBL/GenBank/DDBJ databases">
        <title>Analysis of Fusobacterium persistence and antibiotic response in human colorectal.</title>
        <authorList>
            <person name="Bullman S."/>
        </authorList>
    </citation>
    <scope>NUCLEOTIDE SEQUENCE [LARGE SCALE GENOMIC DNA]</scope>
    <source>
        <strain evidence="2 3">P2_CP</strain>
    </source>
</reference>
<comment type="caution">
    <text evidence="2">The sequence shown here is derived from an EMBL/GenBank/DDBJ whole genome shotgun (WGS) entry which is preliminary data.</text>
</comment>
<dbReference type="Proteomes" id="UP000230719">
    <property type="component" value="Unassembled WGS sequence"/>
</dbReference>
<dbReference type="AlphaFoldDB" id="A0A2G9FJD6"/>
<feature type="transmembrane region" description="Helical" evidence="1">
    <location>
        <begin position="46"/>
        <end position="73"/>
    </location>
</feature>
<proteinExistence type="predicted"/>
<evidence type="ECO:0000313" key="2">
    <source>
        <dbReference type="EMBL" id="PIM93517.1"/>
    </source>
</evidence>
<feature type="transmembrane region" description="Helical" evidence="1">
    <location>
        <begin position="12"/>
        <end position="34"/>
    </location>
</feature>
<gene>
    <name evidence="2" type="ORF">CI114_00950</name>
</gene>
<accession>A0A2G9FJD6</accession>
<evidence type="ECO:0000313" key="3">
    <source>
        <dbReference type="Proteomes" id="UP000230719"/>
    </source>
</evidence>
<feature type="transmembrane region" description="Helical" evidence="1">
    <location>
        <begin position="93"/>
        <end position="118"/>
    </location>
</feature>
<name>A0A2G9FJD6_9FUSO</name>
<sequence length="124" mass="14277">MNEVSLVNLQRILDFLSLRNLASNELFFILFISLQQPLYKNSILVIFYLNNIIHISLILSFILSFIMKYAVIVPKIYGNNLIINPTKILTIDVFSLLISFFTSNISSCLSSILSFLLIRIFQLL</sequence>
<evidence type="ECO:0000256" key="1">
    <source>
        <dbReference type="SAM" id="Phobius"/>
    </source>
</evidence>
<keyword evidence="1" id="KW-0472">Membrane</keyword>
<protein>
    <submittedName>
        <fullName evidence="2">Uncharacterized protein</fullName>
    </submittedName>
</protein>
<dbReference type="EMBL" id="NPND01000002">
    <property type="protein sequence ID" value="PIM93517.1"/>
    <property type="molecule type" value="Genomic_DNA"/>
</dbReference>
<organism evidence="2 3">
    <name type="scientific">Fusobacterium animalis</name>
    <dbReference type="NCBI Taxonomy" id="76859"/>
    <lineage>
        <taxon>Bacteria</taxon>
        <taxon>Fusobacteriati</taxon>
        <taxon>Fusobacteriota</taxon>
        <taxon>Fusobacteriia</taxon>
        <taxon>Fusobacteriales</taxon>
        <taxon>Fusobacteriaceae</taxon>
        <taxon>Fusobacterium</taxon>
    </lineage>
</organism>
<keyword evidence="1" id="KW-0812">Transmembrane</keyword>
<keyword evidence="1" id="KW-1133">Transmembrane helix</keyword>